<proteinExistence type="predicted"/>
<gene>
    <name evidence="1" type="ORF">G8P07_003934</name>
</gene>
<sequence>MSVKSRLSVTVIGNGREKKSKVADLIVQHVQKQLFMALSDAIYAASKRSYDYAQKKKLDHRATALGYDRHLNLNETIYEVFEANGCNPGKLRGNRIVEGHSGIFTIVRESYNDNQWKRLFRSKRKQELIAENVSVEKVVQPDLFSDGSDVPKATLFVVCRFSGSLQNQPEAPMSIELVVPSSDGKSWVFHEPLELFLTRYDVVPFQEDNAFSALKKGIIKKDGTEEDDV</sequence>
<evidence type="ECO:0000313" key="1">
    <source>
        <dbReference type="EMBL" id="HAF9623030.1"/>
    </source>
</evidence>
<reference evidence="1" key="2">
    <citation type="submission" date="2020-02" db="EMBL/GenBank/DDBJ databases">
        <authorList>
            <consortium name="NCBI Pathogen Detection Project"/>
        </authorList>
    </citation>
    <scope>NUCLEOTIDE SEQUENCE</scope>
    <source>
        <strain evidence="1">MA.S/19990610</strain>
    </source>
</reference>
<dbReference type="EMBL" id="DAAWWD010000014">
    <property type="protein sequence ID" value="HAF9623030.1"/>
    <property type="molecule type" value="Genomic_DNA"/>
</dbReference>
<accession>A0A755RYX2</accession>
<protein>
    <submittedName>
        <fullName evidence="1">Uncharacterized protein</fullName>
    </submittedName>
</protein>
<reference evidence="1" key="1">
    <citation type="journal article" date="2018" name="Genome Biol.">
        <title>SKESA: strategic k-mer extension for scrupulous assemblies.</title>
        <authorList>
            <person name="Souvorov A."/>
            <person name="Agarwala R."/>
            <person name="Lipman D.J."/>
        </authorList>
    </citation>
    <scope>NUCLEOTIDE SEQUENCE</scope>
    <source>
        <strain evidence="1">MA.S/19990610</strain>
    </source>
</reference>
<comment type="caution">
    <text evidence="1">The sequence shown here is derived from an EMBL/GenBank/DDBJ whole genome shotgun (WGS) entry which is preliminary data.</text>
</comment>
<organism evidence="1">
    <name type="scientific">Salmonella enterica</name>
    <name type="common">Salmonella choleraesuis</name>
    <dbReference type="NCBI Taxonomy" id="28901"/>
    <lineage>
        <taxon>Bacteria</taxon>
        <taxon>Pseudomonadati</taxon>
        <taxon>Pseudomonadota</taxon>
        <taxon>Gammaproteobacteria</taxon>
        <taxon>Enterobacterales</taxon>
        <taxon>Enterobacteriaceae</taxon>
        <taxon>Salmonella</taxon>
    </lineage>
</organism>
<dbReference type="AlphaFoldDB" id="A0A755RYX2"/>
<name>A0A755RYX2_SALER</name>